<dbReference type="RefSeq" id="WP_066548729.1">
    <property type="nucleotide sequence ID" value="NZ_MASJ01000042.1"/>
</dbReference>
<gene>
    <name evidence="1" type="ORF">A6M13_07730</name>
</gene>
<dbReference type="EMBL" id="MASJ01000042">
    <property type="protein sequence ID" value="OCS82314.1"/>
    <property type="molecule type" value="Genomic_DNA"/>
</dbReference>
<evidence type="ECO:0000313" key="2">
    <source>
        <dbReference type="Proteomes" id="UP000093199"/>
    </source>
</evidence>
<organism evidence="1 2">
    <name type="scientific">Caryophanon tenue</name>
    <dbReference type="NCBI Taxonomy" id="33978"/>
    <lineage>
        <taxon>Bacteria</taxon>
        <taxon>Bacillati</taxon>
        <taxon>Bacillota</taxon>
        <taxon>Bacilli</taxon>
        <taxon>Bacillales</taxon>
        <taxon>Caryophanaceae</taxon>
        <taxon>Caryophanon</taxon>
    </lineage>
</organism>
<dbReference type="AlphaFoldDB" id="A0A1C0Y5A4"/>
<accession>A0A1C0Y5A4</accession>
<dbReference type="STRING" id="33978.A6M13_07730"/>
<keyword evidence="2" id="KW-1185">Reference proteome</keyword>
<comment type="caution">
    <text evidence="1">The sequence shown here is derived from an EMBL/GenBank/DDBJ whole genome shotgun (WGS) entry which is preliminary data.</text>
</comment>
<proteinExistence type="predicted"/>
<evidence type="ECO:0000313" key="1">
    <source>
        <dbReference type="EMBL" id="OCS82314.1"/>
    </source>
</evidence>
<name>A0A1C0Y5A4_9BACL</name>
<dbReference type="Proteomes" id="UP000093199">
    <property type="component" value="Unassembled WGS sequence"/>
</dbReference>
<protein>
    <submittedName>
        <fullName evidence="1">Uncharacterized protein</fullName>
    </submittedName>
</protein>
<dbReference type="OrthoDB" id="9831311at2"/>
<sequence length="258" mass="30067">MTTLYPFEQLPDAGRKQTVWQYVQAIRQCKDRQHPIYQFFMAQITQQIQVDFQLYGLQTVEVEQLTVYDRPRFIMHNVEPIWAARLTTLFQQAHVPFLTAVQQHAAKAFMYRVVDGQFEAVQQAPIDPTIQYAILQQVMPVAPLGICTEHMTDAEVAWVRDMFEAQIAMSVRTVQNYMTLLLARAIDEVEDALPLSEETLYWESFGSRFRDDTLLFTAEGQYICTFLAYMADDSLQQQFMLYDRAEMMDQYAYISSSV</sequence>
<reference evidence="1 2" key="1">
    <citation type="submission" date="2016-07" db="EMBL/GenBank/DDBJ databases">
        <title>Caryophanon tenue genome sequencing.</title>
        <authorList>
            <person name="Verma A."/>
            <person name="Pal Y."/>
            <person name="Krishnamurthi S."/>
        </authorList>
    </citation>
    <scope>NUCLEOTIDE SEQUENCE [LARGE SCALE GENOMIC DNA]</scope>
    <source>
        <strain evidence="1 2">DSM 14152</strain>
    </source>
</reference>